<dbReference type="AlphaFoldDB" id="A0A838LCL4"/>
<keyword evidence="2" id="KW-1185">Reference proteome</keyword>
<dbReference type="Proteomes" id="UP000570166">
    <property type="component" value="Unassembled WGS sequence"/>
</dbReference>
<dbReference type="EMBL" id="JACEIB010000024">
    <property type="protein sequence ID" value="MBA2935228.1"/>
    <property type="molecule type" value="Genomic_DNA"/>
</dbReference>
<name>A0A838LCL4_9SPHN</name>
<comment type="caution">
    <text evidence="1">The sequence shown here is derived from an EMBL/GenBank/DDBJ whole genome shotgun (WGS) entry which is preliminary data.</text>
</comment>
<protein>
    <submittedName>
        <fullName evidence="1">Uncharacterized protein</fullName>
    </submittedName>
</protein>
<evidence type="ECO:0000313" key="2">
    <source>
        <dbReference type="Proteomes" id="UP000570166"/>
    </source>
</evidence>
<reference evidence="1 2" key="1">
    <citation type="submission" date="2020-07" db="EMBL/GenBank/DDBJ databases">
        <authorList>
            <person name="Sun Q."/>
        </authorList>
    </citation>
    <scope>NUCLEOTIDE SEQUENCE [LARGE SCALE GENOMIC DNA]</scope>
    <source>
        <strain evidence="1 2">CGMCC 1.13654</strain>
    </source>
</reference>
<sequence length="61" mass="6907">MDHDEAANSYDAAYYREREQQARRLADAASVPSIRAIHLQMADRYSQLVERPPKISAGQST</sequence>
<evidence type="ECO:0000313" key="1">
    <source>
        <dbReference type="EMBL" id="MBA2935228.1"/>
    </source>
</evidence>
<organism evidence="1 2">
    <name type="scientific">Sphingomonas chungangi</name>
    <dbReference type="NCBI Taxonomy" id="2683589"/>
    <lineage>
        <taxon>Bacteria</taxon>
        <taxon>Pseudomonadati</taxon>
        <taxon>Pseudomonadota</taxon>
        <taxon>Alphaproteobacteria</taxon>
        <taxon>Sphingomonadales</taxon>
        <taxon>Sphingomonadaceae</taxon>
        <taxon>Sphingomonas</taxon>
    </lineage>
</organism>
<gene>
    <name evidence="1" type="ORF">HZF05_14160</name>
</gene>
<accession>A0A838LCL4</accession>
<proteinExistence type="predicted"/>
<dbReference type="RefSeq" id="WP_160363812.1">
    <property type="nucleotide sequence ID" value="NZ_JACEIB010000024.1"/>
</dbReference>